<protein>
    <submittedName>
        <fullName evidence="2">Uncharacterized protein</fullName>
    </submittedName>
</protein>
<organism evidence="2 3">
    <name type="scientific">Rangifer tarandus platyrhynchus</name>
    <name type="common">Svalbard reindeer</name>
    <dbReference type="NCBI Taxonomy" id="3082113"/>
    <lineage>
        <taxon>Eukaryota</taxon>
        <taxon>Metazoa</taxon>
        <taxon>Chordata</taxon>
        <taxon>Craniata</taxon>
        <taxon>Vertebrata</taxon>
        <taxon>Euteleostomi</taxon>
        <taxon>Mammalia</taxon>
        <taxon>Eutheria</taxon>
        <taxon>Laurasiatheria</taxon>
        <taxon>Artiodactyla</taxon>
        <taxon>Ruminantia</taxon>
        <taxon>Pecora</taxon>
        <taxon>Cervidae</taxon>
        <taxon>Odocoileinae</taxon>
        <taxon>Rangifer</taxon>
    </lineage>
</organism>
<evidence type="ECO:0000256" key="1">
    <source>
        <dbReference type="SAM" id="MobiDB-lite"/>
    </source>
</evidence>
<evidence type="ECO:0000313" key="3">
    <source>
        <dbReference type="Proteomes" id="UP001176941"/>
    </source>
</evidence>
<proteinExistence type="predicted"/>
<dbReference type="Proteomes" id="UP001176941">
    <property type="component" value="Chromosome 7"/>
</dbReference>
<dbReference type="EMBL" id="OX459943">
    <property type="protein sequence ID" value="CAI9177807.1"/>
    <property type="molecule type" value="Genomic_DNA"/>
</dbReference>
<name>A0ABN8ZYH3_RANTA</name>
<reference evidence="2" key="1">
    <citation type="submission" date="2023-04" db="EMBL/GenBank/DDBJ databases">
        <authorList>
            <consortium name="ELIXIR-Norway"/>
        </authorList>
    </citation>
    <scope>NUCLEOTIDE SEQUENCE [LARGE SCALE GENOMIC DNA]</scope>
</reference>
<keyword evidence="3" id="KW-1185">Reference proteome</keyword>
<gene>
    <name evidence="2" type="ORF">MRATA1EN1_LOCUS26769</name>
</gene>
<evidence type="ECO:0000313" key="2">
    <source>
        <dbReference type="EMBL" id="CAI9177807.1"/>
    </source>
</evidence>
<feature type="compositionally biased region" description="Low complexity" evidence="1">
    <location>
        <begin position="70"/>
        <end position="84"/>
    </location>
</feature>
<feature type="region of interest" description="Disordered" evidence="1">
    <location>
        <begin position="1"/>
        <end position="95"/>
    </location>
</feature>
<sequence length="114" mass="11667">MDGERNAAQKPRPVLWPQFARTPVKASALPRPPTAGPTPPSSPPASGEPSGPPGSGGPKPRPQRRSRVGAAQPRPARAPAGSAHSPPPPSLACPEPFALPEVQAARLVCATRSL</sequence>
<accession>A0ABN8ZYH3</accession>
<feature type="compositionally biased region" description="Pro residues" evidence="1">
    <location>
        <begin position="30"/>
        <end position="43"/>
    </location>
</feature>